<evidence type="ECO:0000313" key="3">
    <source>
        <dbReference type="Proteomes" id="UP001055439"/>
    </source>
</evidence>
<dbReference type="Pfam" id="PF03478">
    <property type="entry name" value="Beta-prop_KIB1-4"/>
    <property type="match status" value="1"/>
</dbReference>
<dbReference type="OrthoDB" id="691051at2759"/>
<proteinExistence type="predicted"/>
<name>A0A9E7GLK6_9LILI</name>
<reference evidence="2" key="1">
    <citation type="submission" date="2022-05" db="EMBL/GenBank/DDBJ databases">
        <title>The Musa troglodytarum L. genome provides insights into the mechanism of non-climacteric behaviour and enrichment of carotenoids.</title>
        <authorList>
            <person name="Wang J."/>
        </authorList>
    </citation>
    <scope>NUCLEOTIDE SEQUENCE</scope>
    <source>
        <tissue evidence="2">Leaf</tissue>
    </source>
</reference>
<evidence type="ECO:0000259" key="1">
    <source>
        <dbReference type="Pfam" id="PF03478"/>
    </source>
</evidence>
<protein>
    <recommendedName>
        <fullName evidence="1">KIB1-4 beta-propeller domain-containing protein</fullName>
    </recommendedName>
</protein>
<dbReference type="InterPro" id="IPR050942">
    <property type="entry name" value="F-box_BR-signaling"/>
</dbReference>
<accession>A0A9E7GLK6</accession>
<dbReference type="PANTHER" id="PTHR44259">
    <property type="entry name" value="OS07G0183000 PROTEIN-RELATED"/>
    <property type="match status" value="1"/>
</dbReference>
<dbReference type="EMBL" id="CP097509">
    <property type="protein sequence ID" value="URE15238.1"/>
    <property type="molecule type" value="Genomic_DNA"/>
</dbReference>
<sequence length="322" mass="37297">MNSKDIMRVGAVCKDWRAISVRFDRIKRKIPWLITTNVWKATCRLQSVVDNEDTFKVKFPWIPTSRTLFYNCSNGWLVTEPDHYNPMILLNPFSSVWLQLPAFKPMPNSFIYMSSAPTDPNCILLARDYINLLYVWRPGDESWTLQGMLEPFETIISFKGQFYTWNRWSSCLTIFQVLPLRLKKLVVPCPFNSHISRVHNVSLVESCGNILLVYIMKHALQPVAIFLFQLDLENKVWIKKDSLGDQTLFMAIPRNQVISVSASEVGCSANCIYLTGVWRSFPLGEFSVYNMNNHTIKSFSTFVGHNQRRYGCNRLWITPSLS</sequence>
<keyword evidence="3" id="KW-1185">Reference proteome</keyword>
<feature type="domain" description="KIB1-4 beta-propeller" evidence="1">
    <location>
        <begin position="52"/>
        <end position="290"/>
    </location>
</feature>
<dbReference type="PANTHER" id="PTHR44259:SF114">
    <property type="entry name" value="OS06G0707300 PROTEIN"/>
    <property type="match status" value="1"/>
</dbReference>
<dbReference type="InterPro" id="IPR005174">
    <property type="entry name" value="KIB1-4_b-propeller"/>
</dbReference>
<dbReference type="AlphaFoldDB" id="A0A9E7GLK6"/>
<gene>
    <name evidence="2" type="ORF">MUK42_12361</name>
</gene>
<organism evidence="2 3">
    <name type="scientific">Musa troglodytarum</name>
    <name type="common">fe'i banana</name>
    <dbReference type="NCBI Taxonomy" id="320322"/>
    <lineage>
        <taxon>Eukaryota</taxon>
        <taxon>Viridiplantae</taxon>
        <taxon>Streptophyta</taxon>
        <taxon>Embryophyta</taxon>
        <taxon>Tracheophyta</taxon>
        <taxon>Spermatophyta</taxon>
        <taxon>Magnoliopsida</taxon>
        <taxon>Liliopsida</taxon>
        <taxon>Zingiberales</taxon>
        <taxon>Musaceae</taxon>
        <taxon>Musa</taxon>
    </lineage>
</organism>
<dbReference type="Proteomes" id="UP001055439">
    <property type="component" value="Chromosome 7"/>
</dbReference>
<dbReference type="SUPFAM" id="SSF50965">
    <property type="entry name" value="Galactose oxidase, central domain"/>
    <property type="match status" value="1"/>
</dbReference>
<evidence type="ECO:0000313" key="2">
    <source>
        <dbReference type="EMBL" id="URE15238.1"/>
    </source>
</evidence>
<dbReference type="InterPro" id="IPR011043">
    <property type="entry name" value="Gal_Oxase/kelch_b-propeller"/>
</dbReference>